<sequence length="173" mass="19472">MLGRRFLALSRTRTVSTRPPWRCHRLNSTQTPAQKPTSRFKELSRKYGYAAVGVYLGLSVLDFPLCFLAVQWLGTDRIAQAEHAVVKAFWQLVGSVGLDMRSNKQEEAPSDVSEIEADVKSGKRDASIWTQLLLAYGVHKSLIFFRIPLTAAVTPKLVKFLRARGWNIGRPSK</sequence>
<proteinExistence type="predicted"/>
<dbReference type="GO" id="GO:0005739">
    <property type="term" value="C:mitochondrion"/>
    <property type="evidence" value="ECO:0007669"/>
    <property type="project" value="TreeGrafter"/>
</dbReference>
<dbReference type="PANTHER" id="PTHR21377:SF0">
    <property type="entry name" value="PROTEIN FAM210B, MITOCHONDRIAL"/>
    <property type="match status" value="1"/>
</dbReference>
<dbReference type="Proteomes" id="UP000799421">
    <property type="component" value="Unassembled WGS sequence"/>
</dbReference>
<evidence type="ECO:0000313" key="2">
    <source>
        <dbReference type="EMBL" id="KAF2864070.1"/>
    </source>
</evidence>
<dbReference type="Pfam" id="PF06916">
    <property type="entry name" value="FAM210A-B_dom"/>
    <property type="match status" value="1"/>
</dbReference>
<protein>
    <recommendedName>
        <fullName evidence="1">DUF1279 domain-containing protein</fullName>
    </recommendedName>
</protein>
<name>A0A6A7C9F1_9PEZI</name>
<organism evidence="2 3">
    <name type="scientific">Piedraia hortae CBS 480.64</name>
    <dbReference type="NCBI Taxonomy" id="1314780"/>
    <lineage>
        <taxon>Eukaryota</taxon>
        <taxon>Fungi</taxon>
        <taxon>Dikarya</taxon>
        <taxon>Ascomycota</taxon>
        <taxon>Pezizomycotina</taxon>
        <taxon>Dothideomycetes</taxon>
        <taxon>Dothideomycetidae</taxon>
        <taxon>Capnodiales</taxon>
        <taxon>Piedraiaceae</taxon>
        <taxon>Piedraia</taxon>
    </lineage>
</organism>
<dbReference type="AlphaFoldDB" id="A0A6A7C9F1"/>
<dbReference type="EMBL" id="MU005958">
    <property type="protein sequence ID" value="KAF2864070.1"/>
    <property type="molecule type" value="Genomic_DNA"/>
</dbReference>
<dbReference type="OrthoDB" id="426386at2759"/>
<accession>A0A6A7C9F1</accession>
<gene>
    <name evidence="2" type="ORF">K470DRAFT_254399</name>
</gene>
<feature type="domain" description="DUF1279" evidence="1">
    <location>
        <begin position="39"/>
        <end position="155"/>
    </location>
</feature>
<keyword evidence="3" id="KW-1185">Reference proteome</keyword>
<evidence type="ECO:0000259" key="1">
    <source>
        <dbReference type="Pfam" id="PF06916"/>
    </source>
</evidence>
<dbReference type="InterPro" id="IPR045866">
    <property type="entry name" value="FAM210A/B-like"/>
</dbReference>
<dbReference type="PANTHER" id="PTHR21377">
    <property type="entry name" value="PROTEIN FAM210B, MITOCHONDRIAL"/>
    <property type="match status" value="1"/>
</dbReference>
<dbReference type="InterPro" id="IPR009688">
    <property type="entry name" value="FAM210A/B-like_dom"/>
</dbReference>
<reference evidence="2" key="1">
    <citation type="journal article" date="2020" name="Stud. Mycol.">
        <title>101 Dothideomycetes genomes: a test case for predicting lifestyles and emergence of pathogens.</title>
        <authorList>
            <person name="Haridas S."/>
            <person name="Albert R."/>
            <person name="Binder M."/>
            <person name="Bloem J."/>
            <person name="Labutti K."/>
            <person name="Salamov A."/>
            <person name="Andreopoulos B."/>
            <person name="Baker S."/>
            <person name="Barry K."/>
            <person name="Bills G."/>
            <person name="Bluhm B."/>
            <person name="Cannon C."/>
            <person name="Castanera R."/>
            <person name="Culley D."/>
            <person name="Daum C."/>
            <person name="Ezra D."/>
            <person name="Gonzalez J."/>
            <person name="Henrissat B."/>
            <person name="Kuo A."/>
            <person name="Liang C."/>
            <person name="Lipzen A."/>
            <person name="Lutzoni F."/>
            <person name="Magnuson J."/>
            <person name="Mondo S."/>
            <person name="Nolan M."/>
            <person name="Ohm R."/>
            <person name="Pangilinan J."/>
            <person name="Park H.-J."/>
            <person name="Ramirez L."/>
            <person name="Alfaro M."/>
            <person name="Sun H."/>
            <person name="Tritt A."/>
            <person name="Yoshinaga Y."/>
            <person name="Zwiers L.-H."/>
            <person name="Turgeon B."/>
            <person name="Goodwin S."/>
            <person name="Spatafora J."/>
            <person name="Crous P."/>
            <person name="Grigoriev I."/>
        </authorList>
    </citation>
    <scope>NUCLEOTIDE SEQUENCE</scope>
    <source>
        <strain evidence="2">CBS 480.64</strain>
    </source>
</reference>
<evidence type="ECO:0000313" key="3">
    <source>
        <dbReference type="Proteomes" id="UP000799421"/>
    </source>
</evidence>